<dbReference type="RefSeq" id="WP_085124184.1">
    <property type="nucleotide sequence ID" value="NZ_FWZX01000016.1"/>
</dbReference>
<sequence>MRLPFRLPVALLLLALAGLAGCGELPRPFKPTGQKEAVDLRAITYDSTVVVLPPDGDMPADPEPIAEALRDALLAEGLLATTWQESDGGLQLSGHAEVRPIGGSRDLLTASWSIDGPRGRRAHYQQTRALPAGAWQSSNHQVLAEVATEVAQHLAPQLLGPAVEEALLPGFPGAHLAVLPVIGAPGDGDRALASALKVALDRAKLPVVETRGAQDLAIQGSVAVTPASAGKEQISIVWRLEDADGKELGKISQANAIPAGSLNGEWGGIAVLVARGAASGLADLLDRLAREKAAG</sequence>
<organism evidence="1 2">
    <name type="scientific">Tistlia consotensis USBA 355</name>
    <dbReference type="NCBI Taxonomy" id="560819"/>
    <lineage>
        <taxon>Bacteria</taxon>
        <taxon>Pseudomonadati</taxon>
        <taxon>Pseudomonadota</taxon>
        <taxon>Alphaproteobacteria</taxon>
        <taxon>Rhodospirillales</taxon>
        <taxon>Rhodovibrionaceae</taxon>
        <taxon>Tistlia</taxon>
    </lineage>
</organism>
<dbReference type="Proteomes" id="UP000192917">
    <property type="component" value="Unassembled WGS sequence"/>
</dbReference>
<evidence type="ECO:0008006" key="3">
    <source>
        <dbReference type="Google" id="ProtNLM"/>
    </source>
</evidence>
<dbReference type="EMBL" id="FWZX01000016">
    <property type="protein sequence ID" value="SMF46338.1"/>
    <property type="molecule type" value="Genomic_DNA"/>
</dbReference>
<evidence type="ECO:0000313" key="1">
    <source>
        <dbReference type="EMBL" id="SMF46338.1"/>
    </source>
</evidence>
<dbReference type="PROSITE" id="PS51257">
    <property type="entry name" value="PROKAR_LIPOPROTEIN"/>
    <property type="match status" value="1"/>
</dbReference>
<name>A0A1Y6CAZ6_9PROT</name>
<dbReference type="STRING" id="560819.SAMN05428998_11687"/>
<gene>
    <name evidence="1" type="ORF">SAMN05428998_11687</name>
</gene>
<protein>
    <recommendedName>
        <fullName evidence="3">Lipoprotein</fullName>
    </recommendedName>
</protein>
<reference evidence="1 2" key="1">
    <citation type="submission" date="2017-04" db="EMBL/GenBank/DDBJ databases">
        <authorList>
            <person name="Afonso C.L."/>
            <person name="Miller P.J."/>
            <person name="Scott M.A."/>
            <person name="Spackman E."/>
            <person name="Goraichik I."/>
            <person name="Dimitrov K.M."/>
            <person name="Suarez D.L."/>
            <person name="Swayne D.E."/>
        </authorList>
    </citation>
    <scope>NUCLEOTIDE SEQUENCE [LARGE SCALE GENOMIC DNA]</scope>
    <source>
        <strain evidence="1 2">USBA 355</strain>
    </source>
</reference>
<accession>A0A1Y6CAZ6</accession>
<keyword evidence="2" id="KW-1185">Reference proteome</keyword>
<proteinExistence type="predicted"/>
<dbReference type="AlphaFoldDB" id="A0A1Y6CAZ6"/>
<evidence type="ECO:0000313" key="2">
    <source>
        <dbReference type="Proteomes" id="UP000192917"/>
    </source>
</evidence>